<comment type="caution">
    <text evidence="1">The sequence shown here is derived from an EMBL/GenBank/DDBJ whole genome shotgun (WGS) entry which is preliminary data.</text>
</comment>
<accession>A0A0F9LB83</accession>
<name>A0A0F9LB83_9ZZZZ</name>
<evidence type="ECO:0000313" key="1">
    <source>
        <dbReference type="EMBL" id="KKM92174.1"/>
    </source>
</evidence>
<reference evidence="1" key="1">
    <citation type="journal article" date="2015" name="Nature">
        <title>Complex archaea that bridge the gap between prokaryotes and eukaryotes.</title>
        <authorList>
            <person name="Spang A."/>
            <person name="Saw J.H."/>
            <person name="Jorgensen S.L."/>
            <person name="Zaremba-Niedzwiedzka K."/>
            <person name="Martijn J."/>
            <person name="Lind A.E."/>
            <person name="van Eijk R."/>
            <person name="Schleper C."/>
            <person name="Guy L."/>
            <person name="Ettema T.J."/>
        </authorList>
    </citation>
    <scope>NUCLEOTIDE SEQUENCE</scope>
</reference>
<dbReference type="EMBL" id="LAZR01006430">
    <property type="protein sequence ID" value="KKM92174.1"/>
    <property type="molecule type" value="Genomic_DNA"/>
</dbReference>
<dbReference type="AlphaFoldDB" id="A0A0F9LB83"/>
<organism evidence="1">
    <name type="scientific">marine sediment metagenome</name>
    <dbReference type="NCBI Taxonomy" id="412755"/>
    <lineage>
        <taxon>unclassified sequences</taxon>
        <taxon>metagenomes</taxon>
        <taxon>ecological metagenomes</taxon>
    </lineage>
</organism>
<protein>
    <submittedName>
        <fullName evidence="1">Uncharacterized protein</fullName>
    </submittedName>
</protein>
<sequence>MVLADLLVSSGYFDTDLKTEGEVAVQNFTKRILKKMGIGTSPTKAHEYTNNLFNLKIG</sequence>
<gene>
    <name evidence="1" type="ORF">LCGC14_1221130</name>
</gene>
<proteinExistence type="predicted"/>